<gene>
    <name evidence="2" type="ORF">FVO59_11280</name>
</gene>
<evidence type="ECO:0008006" key="4">
    <source>
        <dbReference type="Google" id="ProtNLM"/>
    </source>
</evidence>
<dbReference type="Pfam" id="PF08310">
    <property type="entry name" value="LGFP"/>
    <property type="match status" value="1"/>
</dbReference>
<evidence type="ECO:0000313" key="2">
    <source>
        <dbReference type="EMBL" id="QMU97728.1"/>
    </source>
</evidence>
<dbReference type="RefSeq" id="WP_182252729.1">
    <property type="nucleotide sequence ID" value="NZ_CP043732.1"/>
</dbReference>
<accession>A0A7D8AMB9</accession>
<protein>
    <recommendedName>
        <fullName evidence="4">LGFP repeat-containing protein</fullName>
    </recommendedName>
</protein>
<name>A0A7D8AMB9_9MICO</name>
<dbReference type="Proteomes" id="UP000515708">
    <property type="component" value="Chromosome"/>
</dbReference>
<organism evidence="2 3">
    <name type="scientific">Microbacterium esteraromaticum</name>
    <dbReference type="NCBI Taxonomy" id="57043"/>
    <lineage>
        <taxon>Bacteria</taxon>
        <taxon>Bacillati</taxon>
        <taxon>Actinomycetota</taxon>
        <taxon>Actinomycetes</taxon>
        <taxon>Micrococcales</taxon>
        <taxon>Microbacteriaceae</taxon>
        <taxon>Microbacterium</taxon>
    </lineage>
</organism>
<keyword evidence="1" id="KW-0732">Signal</keyword>
<reference evidence="2 3" key="1">
    <citation type="journal article" date="2020" name="Front. Microbiol.">
        <title>Design of Bacterial Strain-Specific qPCR Assays Using NGS Data and Publicly Available Resources and Its Application to Track Biocontrol Strains.</title>
        <authorList>
            <person name="Hernandez I."/>
            <person name="Sant C."/>
            <person name="Martinez R."/>
            <person name="Fernandez C."/>
        </authorList>
    </citation>
    <scope>NUCLEOTIDE SEQUENCE [LARGE SCALE GENOMIC DNA]</scope>
    <source>
        <strain evidence="2 3">B24</strain>
    </source>
</reference>
<evidence type="ECO:0000313" key="3">
    <source>
        <dbReference type="Proteomes" id="UP000515708"/>
    </source>
</evidence>
<feature type="chain" id="PRO_5028423362" description="LGFP repeat-containing protein" evidence="1">
    <location>
        <begin position="35"/>
        <end position="748"/>
    </location>
</feature>
<evidence type="ECO:0000256" key="1">
    <source>
        <dbReference type="SAM" id="SignalP"/>
    </source>
</evidence>
<dbReference type="EMBL" id="CP043732">
    <property type="protein sequence ID" value="QMU97728.1"/>
    <property type="molecule type" value="Genomic_DNA"/>
</dbReference>
<proteinExistence type="predicted"/>
<dbReference type="InterPro" id="IPR013207">
    <property type="entry name" value="LGFP"/>
</dbReference>
<dbReference type="AlphaFoldDB" id="A0A7D8AMB9"/>
<sequence>MHSNIPASRRLLSILIVACVALGALVTAPGAAVAASVPGTSTVSTGIAKTADLSTFTPGNLIADSVFFDNSTMNATQIDAFFRSKVKTCRSGYVCLKDYRQNTPNRPADRYCDGYSGAGNESAATIIYRVSLSCGINPRVLIVMLEKEQSLVTHTWPSSWRYDKALGQGCPDTAPCDPAYSGFFYQIYGAARQMQIYAEGRWFTYYAPGKTWNIRYHPNVACGSAPVYVENTATSALYYYTPYQPNRAALNAGYGTGDSCSSYGNRNFFQLFTDWFGDPRNGIAVDGAIAEVWNANGGSGGWMGPPVEAMRTYPGAGWSQAFANADVYVQIGKPATLVTSPVREEYRYVGGVTGGLSWPTTNRVPVAGGGYQDFIGGRMYVRPDGRAFSVSGQTYTTHESVNNISGILGWPKGRAFRSADGWRQDFDSGSVLQNSHTSVPLTSEFVNLHDRLGGYGQFGSATSAVVPDSIGSHVAFTSGWIQKQPSGLIFVKGPLGKTYIQQGGAKGALGHVTAGEQQLPSGVWTQGFAGGAIYDTGRGVYAVSSFAKDLAARGGPDSFGYPSGAEVVDGNRRWQPFGSNSLGRASATAGTYTIKGAIGWYYTTKNGLKSFLKAPVGPEGYIAGGWTQPFEGGTAFYSDWGASASPTSITSVHSKNGGVTGRLGWPTGEASITSTTASQIFSGGGIFVSAAGGFTAKGGLGVEYIRRGAEKSALGWPVGNEEWVAGLWTQRFQNGTLVMNADGSFQVR</sequence>
<feature type="signal peptide" evidence="1">
    <location>
        <begin position="1"/>
        <end position="34"/>
    </location>
</feature>